<keyword evidence="2" id="KW-1185">Reference proteome</keyword>
<evidence type="ECO:0000313" key="2">
    <source>
        <dbReference type="Proteomes" id="UP001283341"/>
    </source>
</evidence>
<evidence type="ECO:0000313" key="1">
    <source>
        <dbReference type="EMBL" id="KAK3315806.1"/>
    </source>
</evidence>
<comment type="caution">
    <text evidence="1">The sequence shown here is derived from an EMBL/GenBank/DDBJ whole genome shotgun (WGS) entry which is preliminary data.</text>
</comment>
<protein>
    <submittedName>
        <fullName evidence="1">Uncharacterized protein</fullName>
    </submittedName>
</protein>
<dbReference type="AlphaFoldDB" id="A0AAE0HZT5"/>
<dbReference type="Proteomes" id="UP001283341">
    <property type="component" value="Unassembled WGS sequence"/>
</dbReference>
<organism evidence="1 2">
    <name type="scientific">Apodospora peruviana</name>
    <dbReference type="NCBI Taxonomy" id="516989"/>
    <lineage>
        <taxon>Eukaryota</taxon>
        <taxon>Fungi</taxon>
        <taxon>Dikarya</taxon>
        <taxon>Ascomycota</taxon>
        <taxon>Pezizomycotina</taxon>
        <taxon>Sordariomycetes</taxon>
        <taxon>Sordariomycetidae</taxon>
        <taxon>Sordariales</taxon>
        <taxon>Lasiosphaeriaceae</taxon>
        <taxon>Apodospora</taxon>
    </lineage>
</organism>
<reference evidence="1" key="1">
    <citation type="journal article" date="2023" name="Mol. Phylogenet. Evol.">
        <title>Genome-scale phylogeny and comparative genomics of the fungal order Sordariales.</title>
        <authorList>
            <person name="Hensen N."/>
            <person name="Bonometti L."/>
            <person name="Westerberg I."/>
            <person name="Brannstrom I.O."/>
            <person name="Guillou S."/>
            <person name="Cros-Aarteil S."/>
            <person name="Calhoun S."/>
            <person name="Haridas S."/>
            <person name="Kuo A."/>
            <person name="Mondo S."/>
            <person name="Pangilinan J."/>
            <person name="Riley R."/>
            <person name="LaButti K."/>
            <person name="Andreopoulos B."/>
            <person name="Lipzen A."/>
            <person name="Chen C."/>
            <person name="Yan M."/>
            <person name="Daum C."/>
            <person name="Ng V."/>
            <person name="Clum A."/>
            <person name="Steindorff A."/>
            <person name="Ohm R.A."/>
            <person name="Martin F."/>
            <person name="Silar P."/>
            <person name="Natvig D.O."/>
            <person name="Lalanne C."/>
            <person name="Gautier V."/>
            <person name="Ament-Velasquez S.L."/>
            <person name="Kruys A."/>
            <person name="Hutchinson M.I."/>
            <person name="Powell A.J."/>
            <person name="Barry K."/>
            <person name="Miller A.N."/>
            <person name="Grigoriev I.V."/>
            <person name="Debuchy R."/>
            <person name="Gladieux P."/>
            <person name="Hiltunen Thoren M."/>
            <person name="Johannesson H."/>
        </authorList>
    </citation>
    <scope>NUCLEOTIDE SEQUENCE</scope>
    <source>
        <strain evidence="1">CBS 118394</strain>
    </source>
</reference>
<accession>A0AAE0HZT5</accession>
<proteinExistence type="predicted"/>
<name>A0AAE0HZT5_9PEZI</name>
<gene>
    <name evidence="1" type="ORF">B0H66DRAFT_271665</name>
</gene>
<reference evidence="1" key="2">
    <citation type="submission" date="2023-06" db="EMBL/GenBank/DDBJ databases">
        <authorList>
            <consortium name="Lawrence Berkeley National Laboratory"/>
            <person name="Haridas S."/>
            <person name="Hensen N."/>
            <person name="Bonometti L."/>
            <person name="Westerberg I."/>
            <person name="Brannstrom I.O."/>
            <person name="Guillou S."/>
            <person name="Cros-Aarteil S."/>
            <person name="Calhoun S."/>
            <person name="Kuo A."/>
            <person name="Mondo S."/>
            <person name="Pangilinan J."/>
            <person name="Riley R."/>
            <person name="Labutti K."/>
            <person name="Andreopoulos B."/>
            <person name="Lipzen A."/>
            <person name="Chen C."/>
            <person name="Yanf M."/>
            <person name="Daum C."/>
            <person name="Ng V."/>
            <person name="Clum A."/>
            <person name="Steindorff A."/>
            <person name="Ohm R."/>
            <person name="Martin F."/>
            <person name="Silar P."/>
            <person name="Natvig D."/>
            <person name="Lalanne C."/>
            <person name="Gautier V."/>
            <person name="Ament-Velasquez S.L."/>
            <person name="Kruys A."/>
            <person name="Hutchinson M.I."/>
            <person name="Powell A.J."/>
            <person name="Barry K."/>
            <person name="Miller A.N."/>
            <person name="Grigoriev I.V."/>
            <person name="Debuchy R."/>
            <person name="Gladieux P."/>
            <person name="Thoren M.H."/>
            <person name="Johannesson H."/>
        </authorList>
    </citation>
    <scope>NUCLEOTIDE SEQUENCE</scope>
    <source>
        <strain evidence="1">CBS 118394</strain>
    </source>
</reference>
<sequence length="164" mass="19300">MCARLVRVRAKKRIQIVSGIDMLSVMASRKMGWRSFLTRRRGRREGKKRTGRCWDWGSRHDHHIWSFPFRVFRFRCIISHLSALYSAWPLGQLLLTRHCTQYMPCQCLCTRLCACSTFHPRYGSPHIEHAWIACLGREIYLSPTIPTWLDGSTGTWCGEENRRD</sequence>
<dbReference type="EMBL" id="JAUEDM010000005">
    <property type="protein sequence ID" value="KAK3315806.1"/>
    <property type="molecule type" value="Genomic_DNA"/>
</dbReference>